<dbReference type="Gene3D" id="3.40.640.10">
    <property type="entry name" value="Type I PLP-dependent aspartate aminotransferase-like (Major domain)"/>
    <property type="match status" value="1"/>
</dbReference>
<keyword evidence="2 4" id="KW-0663">Pyridoxal phosphate</keyword>
<evidence type="ECO:0000313" key="6">
    <source>
        <dbReference type="Proteomes" id="UP000017753"/>
    </source>
</evidence>
<gene>
    <name evidence="5" type="ORF">RPPX_02020</name>
</gene>
<evidence type="ECO:0000256" key="2">
    <source>
        <dbReference type="ARBA" id="ARBA00022898"/>
    </source>
</evidence>
<evidence type="ECO:0000256" key="1">
    <source>
        <dbReference type="ARBA" id="ARBA00001933"/>
    </source>
</evidence>
<dbReference type="InterPro" id="IPR000653">
    <property type="entry name" value="DegT/StrS_aminotransferase"/>
</dbReference>
<dbReference type="GO" id="GO:0000271">
    <property type="term" value="P:polysaccharide biosynthetic process"/>
    <property type="evidence" value="ECO:0007669"/>
    <property type="project" value="TreeGrafter"/>
</dbReference>
<dbReference type="PANTHER" id="PTHR30244:SF34">
    <property type="entry name" value="DTDP-4-AMINO-4,6-DIDEOXYGALACTOSE TRANSAMINASE"/>
    <property type="match status" value="1"/>
</dbReference>
<reference evidence="5 6" key="2">
    <citation type="submission" date="2014-11" db="EMBL/GenBank/DDBJ databases">
        <title>Draft genome sequence of the solvent-tolerant Pseudomonas putida S12 including megaplasmid pTTS12.</title>
        <authorList>
            <person name="Wierckx N."/>
            <person name="Nijkamp J."/>
            <person name="Ballerstedt H."/>
            <person name="Siezen R.J."/>
            <person name="Wels M."/>
            <person name="de Ridder D."/>
            <person name="de Winde J.H."/>
            <person name="Ruijssenaars H.J."/>
        </authorList>
    </citation>
    <scope>NUCLEOTIDE SEQUENCE [LARGE SCALE GENOMIC DNA]</scope>
    <source>
        <strain evidence="5 6">S12</strain>
    </source>
</reference>
<dbReference type="RefSeq" id="WP_014590134.1">
    <property type="nucleotide sequence ID" value="NZ_ALNR01000216.1"/>
</dbReference>
<evidence type="ECO:0000256" key="4">
    <source>
        <dbReference type="RuleBase" id="RU004508"/>
    </source>
</evidence>
<dbReference type="FunFam" id="3.40.640.10:FF:000079">
    <property type="entry name" value="LPS biosynthesis protein"/>
    <property type="match status" value="1"/>
</dbReference>
<dbReference type="GO" id="GO:0008483">
    <property type="term" value="F:transaminase activity"/>
    <property type="evidence" value="ECO:0007669"/>
    <property type="project" value="TreeGrafter"/>
</dbReference>
<reference evidence="5 6" key="1">
    <citation type="submission" date="2014-11" db="EMBL/GenBank/DDBJ databases">
        <title>Complete genome sequence of Pseudomonas putida S12 including megaplasmid pTTS12.</title>
        <authorList>
            <person name="Kuepper J."/>
            <person name="Ruijssenaars H.J."/>
            <person name="Blank L.M."/>
            <person name="de Winde J.H."/>
            <person name="Wierckx N."/>
        </authorList>
    </citation>
    <scope>NUCLEOTIDE SEQUENCE [LARGE SCALE GENOMIC DNA]</scope>
    <source>
        <strain evidence="5 6">S12</strain>
    </source>
</reference>
<accession>A0AA34WPT6</accession>
<name>A0AA34WPT6_PSEPU</name>
<evidence type="ECO:0000256" key="3">
    <source>
        <dbReference type="ARBA" id="ARBA00037999"/>
    </source>
</evidence>
<dbReference type="PANTHER" id="PTHR30244">
    <property type="entry name" value="TRANSAMINASE"/>
    <property type="match status" value="1"/>
</dbReference>
<dbReference type="Gene3D" id="3.90.1150.10">
    <property type="entry name" value="Aspartate Aminotransferase, domain 1"/>
    <property type="match status" value="1"/>
</dbReference>
<sequence>MSDSTAQQLRQQIAELVGRYAELQMAPKPFVAGQSNVPPSGKVIGAGELQAMTEAVLDGWLTTGRFNEAFEKRLAKYLGRRCVLTTNSGSSANLLAFSALTSPRLGDRAIKPGDEVIGVAAGFPTTVNPILQFGAVPVFVDIEMGTYNIDPALIEAAIGPKTKAIMLAHTLGNPFDLSVVRALCDKHGLWLIEDCCDALGSTYQGRMVGAFGDIGTLSFYPAHHITMGEGGAVFTDSPLLKRIIESFRDWGRDCYCAPGEDNTCSKRFCWQMGGLPQGYDHKYTYSHLGYNLKITDMQAACALAQMDRVDDFVAARKRNFAWLSDRLAGCADKLILPQATRESDPSWFGYPITLRDGCGINRVELLRYLDEQDVGTRLLFAGNLTRQPYMQGLHYRVSGELSVTDKIMNDTFWIGLWPGLSDDHLEHAARCLETYLQRPC</sequence>
<dbReference type="EMBL" id="CP009974">
    <property type="protein sequence ID" value="AJA12157.1"/>
    <property type="molecule type" value="Genomic_DNA"/>
</dbReference>
<evidence type="ECO:0000313" key="5">
    <source>
        <dbReference type="EMBL" id="AJA12157.1"/>
    </source>
</evidence>
<dbReference type="Proteomes" id="UP000017753">
    <property type="component" value="Chromosome"/>
</dbReference>
<dbReference type="CDD" id="cd00616">
    <property type="entry name" value="AHBA_syn"/>
    <property type="match status" value="1"/>
</dbReference>
<comment type="cofactor">
    <cofactor evidence="1">
        <name>pyridoxal 5'-phosphate</name>
        <dbReference type="ChEBI" id="CHEBI:597326"/>
    </cofactor>
</comment>
<dbReference type="AlphaFoldDB" id="A0AA34WPT6"/>
<comment type="similarity">
    <text evidence="3 4">Belongs to the DegT/DnrJ/EryC1 family.</text>
</comment>
<dbReference type="Pfam" id="PF01041">
    <property type="entry name" value="DegT_DnrJ_EryC1"/>
    <property type="match status" value="1"/>
</dbReference>
<proteinExistence type="inferred from homology"/>
<protein>
    <submittedName>
        <fullName evidence="5">Lipopolysaccharide biosynthesis protein RfbH</fullName>
    </submittedName>
</protein>
<dbReference type="InterPro" id="IPR015422">
    <property type="entry name" value="PyrdxlP-dep_Trfase_small"/>
</dbReference>
<dbReference type="PIRSF" id="PIRSF000390">
    <property type="entry name" value="PLP_StrS"/>
    <property type="match status" value="1"/>
</dbReference>
<dbReference type="SUPFAM" id="SSF53383">
    <property type="entry name" value="PLP-dependent transferases"/>
    <property type="match status" value="1"/>
</dbReference>
<dbReference type="InterPro" id="IPR015424">
    <property type="entry name" value="PyrdxlP-dep_Trfase"/>
</dbReference>
<dbReference type="GO" id="GO:0030170">
    <property type="term" value="F:pyridoxal phosphate binding"/>
    <property type="evidence" value="ECO:0007669"/>
    <property type="project" value="TreeGrafter"/>
</dbReference>
<organism evidence="5 6">
    <name type="scientific">Pseudomonas putida S12</name>
    <dbReference type="NCBI Taxonomy" id="1215087"/>
    <lineage>
        <taxon>Bacteria</taxon>
        <taxon>Pseudomonadati</taxon>
        <taxon>Pseudomonadota</taxon>
        <taxon>Gammaproteobacteria</taxon>
        <taxon>Pseudomonadales</taxon>
        <taxon>Pseudomonadaceae</taxon>
        <taxon>Pseudomonas</taxon>
    </lineage>
</organism>
<dbReference type="InterPro" id="IPR015421">
    <property type="entry name" value="PyrdxlP-dep_Trfase_major"/>
</dbReference>
<dbReference type="NCBIfam" id="NF011936">
    <property type="entry name" value="PRK15407.1"/>
    <property type="match status" value="1"/>
</dbReference>